<sequence>MSVIEISNLTFAYEGSYDAIFENVSLRLDTDWRLGLVGRNGRGKTTLLRLLQGALPCGGAVRSTVPCDYFPFPIPDPCKDAIGVVEDVQPDYEYWRLARELYRLALSDEILYRPFRSLSGGEQMRLLLALLFARENRFLLIDEPTNHLDTEARALVADYLKSKRGFLLVSHDRAFLDGCVDHILSINKSDISLQKGNFSSWFSNKEQIDAFELAENERLRADIRRLDEAAKRAARWSDRTESEKHARNSGLRPDRGYIGHKAAKMMQRAKSLEARRLDAVEQKAGLLHNVERVDDLKLHPLSYRAQALAELTDVAVQYGGAPVVADVRLAVTRGARIALTGRNGSGKSSLLKLIAGQDIPHTGTVRLGSGLTVSYVPQDASFLSGSLTGYADACSVDRTLFLSILRKLDFARVQFEKDMADYSAGQKKKVLLARSLCEQAHLYLWDEPLNYIDVFSRMQIEQLLLAYQPTLLFVEHDRAFCEKIATETVRL</sequence>
<keyword evidence="1" id="KW-0547">Nucleotide-binding</keyword>
<dbReference type="InterPro" id="IPR003439">
    <property type="entry name" value="ABC_transporter-like_ATP-bd"/>
</dbReference>
<proteinExistence type="predicted"/>
<feature type="domain" description="ABC transporter" evidence="4">
    <location>
        <begin position="4"/>
        <end position="213"/>
    </location>
</feature>
<dbReference type="NCBIfam" id="NF000355">
    <property type="entry name" value="ribo_prot_ABC_F"/>
    <property type="match status" value="1"/>
</dbReference>
<accession>A0A923LVA0</accession>
<dbReference type="InterPro" id="IPR051309">
    <property type="entry name" value="ABCF_ATPase"/>
</dbReference>
<gene>
    <name evidence="5" type="primary">abc-f</name>
    <name evidence="5" type="ORF">H8S45_06275</name>
</gene>
<protein>
    <submittedName>
        <fullName evidence="5">ABC-F type ribosomal protection protein</fullName>
    </submittedName>
</protein>
<dbReference type="GO" id="GO:0016887">
    <property type="term" value="F:ATP hydrolysis activity"/>
    <property type="evidence" value="ECO:0007669"/>
    <property type="project" value="InterPro"/>
</dbReference>
<evidence type="ECO:0000256" key="3">
    <source>
        <dbReference type="SAM" id="MobiDB-lite"/>
    </source>
</evidence>
<evidence type="ECO:0000313" key="6">
    <source>
        <dbReference type="Proteomes" id="UP000606499"/>
    </source>
</evidence>
<dbReference type="InterPro" id="IPR027417">
    <property type="entry name" value="P-loop_NTPase"/>
</dbReference>
<evidence type="ECO:0000313" key="5">
    <source>
        <dbReference type="EMBL" id="MBC5725061.1"/>
    </source>
</evidence>
<dbReference type="SUPFAM" id="SSF52540">
    <property type="entry name" value="P-loop containing nucleoside triphosphate hydrolases"/>
    <property type="match status" value="2"/>
</dbReference>
<dbReference type="PANTHER" id="PTHR42855:SF2">
    <property type="entry name" value="DRUG RESISTANCE ABC TRANSPORTER,ATP-BINDING PROTEIN"/>
    <property type="match status" value="1"/>
</dbReference>
<dbReference type="Pfam" id="PF00005">
    <property type="entry name" value="ABC_tran"/>
    <property type="match status" value="2"/>
</dbReference>
<keyword evidence="2" id="KW-0067">ATP-binding</keyword>
<dbReference type="AlphaFoldDB" id="A0A923LVA0"/>
<dbReference type="GO" id="GO:0005524">
    <property type="term" value="F:ATP binding"/>
    <property type="evidence" value="ECO:0007669"/>
    <property type="project" value="UniProtKB-KW"/>
</dbReference>
<organism evidence="5 6">
    <name type="scientific">Agathobaculum faecis</name>
    <dbReference type="NCBI Taxonomy" id="2763013"/>
    <lineage>
        <taxon>Bacteria</taxon>
        <taxon>Bacillati</taxon>
        <taxon>Bacillota</taxon>
        <taxon>Clostridia</taxon>
        <taxon>Eubacteriales</taxon>
        <taxon>Butyricicoccaceae</taxon>
        <taxon>Agathobaculum</taxon>
    </lineage>
</organism>
<dbReference type="PROSITE" id="PS00211">
    <property type="entry name" value="ABC_TRANSPORTER_1"/>
    <property type="match status" value="2"/>
</dbReference>
<dbReference type="EMBL" id="JACOPL010000005">
    <property type="protein sequence ID" value="MBC5725061.1"/>
    <property type="molecule type" value="Genomic_DNA"/>
</dbReference>
<dbReference type="Gene3D" id="3.40.50.300">
    <property type="entry name" value="P-loop containing nucleotide triphosphate hydrolases"/>
    <property type="match status" value="2"/>
</dbReference>
<dbReference type="InterPro" id="IPR003593">
    <property type="entry name" value="AAA+_ATPase"/>
</dbReference>
<dbReference type="RefSeq" id="WP_147574310.1">
    <property type="nucleotide sequence ID" value="NZ_JACOPL010000005.1"/>
</dbReference>
<comment type="caution">
    <text evidence="5">The sequence shown here is derived from an EMBL/GenBank/DDBJ whole genome shotgun (WGS) entry which is preliminary data.</text>
</comment>
<name>A0A923LVA0_9FIRM</name>
<evidence type="ECO:0000256" key="2">
    <source>
        <dbReference type="ARBA" id="ARBA00022840"/>
    </source>
</evidence>
<dbReference type="CDD" id="cd03221">
    <property type="entry name" value="ABCF_EF-3"/>
    <property type="match status" value="2"/>
</dbReference>
<evidence type="ECO:0000256" key="1">
    <source>
        <dbReference type="ARBA" id="ARBA00022741"/>
    </source>
</evidence>
<feature type="domain" description="ABC transporter" evidence="4">
    <location>
        <begin position="309"/>
        <end position="488"/>
    </location>
</feature>
<dbReference type="PANTHER" id="PTHR42855">
    <property type="entry name" value="ABC TRANSPORTER ATP-BINDING SUBUNIT"/>
    <property type="match status" value="1"/>
</dbReference>
<dbReference type="InterPro" id="IPR017871">
    <property type="entry name" value="ABC_transporter-like_CS"/>
</dbReference>
<reference evidence="5" key="1">
    <citation type="submission" date="2020-08" db="EMBL/GenBank/DDBJ databases">
        <title>Genome public.</title>
        <authorList>
            <person name="Liu C."/>
            <person name="Sun Q."/>
        </authorList>
    </citation>
    <scope>NUCLEOTIDE SEQUENCE</scope>
    <source>
        <strain evidence="5">NSJ-28</strain>
    </source>
</reference>
<evidence type="ECO:0000259" key="4">
    <source>
        <dbReference type="PROSITE" id="PS50893"/>
    </source>
</evidence>
<dbReference type="SMART" id="SM00382">
    <property type="entry name" value="AAA"/>
    <property type="match status" value="2"/>
</dbReference>
<dbReference type="PROSITE" id="PS50893">
    <property type="entry name" value="ABC_TRANSPORTER_2"/>
    <property type="match status" value="2"/>
</dbReference>
<feature type="region of interest" description="Disordered" evidence="3">
    <location>
        <begin position="234"/>
        <end position="254"/>
    </location>
</feature>
<dbReference type="Proteomes" id="UP000606499">
    <property type="component" value="Unassembled WGS sequence"/>
</dbReference>
<keyword evidence="6" id="KW-1185">Reference proteome</keyword>